<dbReference type="InterPro" id="IPR007248">
    <property type="entry name" value="Mpv17_PMP22"/>
</dbReference>
<feature type="compositionally biased region" description="Basic and acidic residues" evidence="6">
    <location>
        <begin position="285"/>
        <end position="296"/>
    </location>
</feature>
<evidence type="ECO:0000313" key="8">
    <source>
        <dbReference type="EMBL" id="KFG28741.1"/>
    </source>
</evidence>
<comment type="caution">
    <text evidence="8">The sequence shown here is derived from an EMBL/GenBank/DDBJ whole genome shotgun (WGS) entry which is preliminary data.</text>
</comment>
<feature type="compositionally biased region" description="Basic and acidic residues" evidence="6">
    <location>
        <begin position="732"/>
        <end position="745"/>
    </location>
</feature>
<dbReference type="Pfam" id="PF04117">
    <property type="entry name" value="Mpv17_PMP22"/>
    <property type="match status" value="1"/>
</dbReference>
<proteinExistence type="inferred from homology"/>
<name>A0A086J9C3_TOXGO</name>
<evidence type="ECO:0000313" key="9">
    <source>
        <dbReference type="Proteomes" id="UP000028837"/>
    </source>
</evidence>
<dbReference type="VEuPathDB" id="ToxoDB:TGDOM2_273290"/>
<dbReference type="Proteomes" id="UP000028837">
    <property type="component" value="Unassembled WGS sequence"/>
</dbReference>
<feature type="compositionally biased region" description="Polar residues" evidence="6">
    <location>
        <begin position="721"/>
        <end position="730"/>
    </location>
</feature>
<organism evidence="8 9">
    <name type="scientific">Toxoplasma gondii GAB2-2007-GAL-DOM2</name>
    <dbReference type="NCBI Taxonomy" id="1130820"/>
    <lineage>
        <taxon>Eukaryota</taxon>
        <taxon>Sar</taxon>
        <taxon>Alveolata</taxon>
        <taxon>Apicomplexa</taxon>
        <taxon>Conoidasida</taxon>
        <taxon>Coccidia</taxon>
        <taxon>Eucoccidiorida</taxon>
        <taxon>Eimeriorina</taxon>
        <taxon>Sarcocystidae</taxon>
        <taxon>Toxoplasma</taxon>
    </lineage>
</organism>
<keyword evidence="5 7" id="KW-0472">Membrane</keyword>
<keyword evidence="3 7" id="KW-0812">Transmembrane</keyword>
<dbReference type="GO" id="GO:0016020">
    <property type="term" value="C:membrane"/>
    <property type="evidence" value="ECO:0007669"/>
    <property type="project" value="UniProtKB-SubCell"/>
</dbReference>
<evidence type="ECO:0000256" key="3">
    <source>
        <dbReference type="ARBA" id="ARBA00022692"/>
    </source>
</evidence>
<evidence type="ECO:0000256" key="6">
    <source>
        <dbReference type="SAM" id="MobiDB-lite"/>
    </source>
</evidence>
<feature type="compositionally biased region" description="Basic and acidic residues" evidence="6">
    <location>
        <begin position="339"/>
        <end position="348"/>
    </location>
</feature>
<keyword evidence="4 7" id="KW-1133">Transmembrane helix</keyword>
<feature type="compositionally biased region" description="Polar residues" evidence="6">
    <location>
        <begin position="8"/>
        <end position="33"/>
    </location>
</feature>
<evidence type="ECO:0000256" key="2">
    <source>
        <dbReference type="ARBA" id="ARBA00006824"/>
    </source>
</evidence>
<reference evidence="8 9" key="1">
    <citation type="submission" date="2014-02" db="EMBL/GenBank/DDBJ databases">
        <authorList>
            <person name="Sibley D."/>
            <person name="Venepally P."/>
            <person name="Karamycheva S."/>
            <person name="Hadjithomas M."/>
            <person name="Khan A."/>
            <person name="Brunk B."/>
            <person name="Roos D."/>
            <person name="Caler E."/>
            <person name="Lorenzi H."/>
        </authorList>
    </citation>
    <scope>NUCLEOTIDE SEQUENCE [LARGE SCALE GENOMIC DNA]</scope>
    <source>
        <strain evidence="8 9">GAB2-2007-GAL-DOM2</strain>
    </source>
</reference>
<feature type="region of interest" description="Disordered" evidence="6">
    <location>
        <begin position="270"/>
        <end position="363"/>
    </location>
</feature>
<dbReference type="SMR" id="A0A086J9C3"/>
<feature type="compositionally biased region" description="Basic and acidic residues" evidence="6">
    <location>
        <begin position="440"/>
        <end position="469"/>
    </location>
</feature>
<comment type="subcellular location">
    <subcellularLocation>
        <location evidence="1">Membrane</location>
        <topology evidence="1">Multi-pass membrane protein</topology>
    </subcellularLocation>
</comment>
<feature type="compositionally biased region" description="Low complexity" evidence="6">
    <location>
        <begin position="589"/>
        <end position="603"/>
    </location>
</feature>
<gene>
    <name evidence="8" type="ORF">TGDOM2_273290</name>
</gene>
<dbReference type="PANTHER" id="PTHR11266">
    <property type="entry name" value="PEROXISOMAL MEMBRANE PROTEIN 2, PXMP2 MPV17"/>
    <property type="match status" value="1"/>
</dbReference>
<feature type="compositionally biased region" description="Basic and acidic residues" evidence="6">
    <location>
        <begin position="478"/>
        <end position="513"/>
    </location>
</feature>
<feature type="compositionally biased region" description="Basic and acidic residues" evidence="6">
    <location>
        <begin position="403"/>
        <end position="414"/>
    </location>
</feature>
<evidence type="ECO:0000256" key="5">
    <source>
        <dbReference type="ARBA" id="ARBA00023136"/>
    </source>
</evidence>
<feature type="compositionally biased region" description="Low complexity" evidence="6">
    <location>
        <begin position="304"/>
        <end position="325"/>
    </location>
</feature>
<dbReference type="AlphaFoldDB" id="A0A086J9C3"/>
<evidence type="ECO:0000256" key="4">
    <source>
        <dbReference type="ARBA" id="ARBA00022989"/>
    </source>
</evidence>
<dbReference type="GO" id="GO:0005737">
    <property type="term" value="C:cytoplasm"/>
    <property type="evidence" value="ECO:0007669"/>
    <property type="project" value="TreeGrafter"/>
</dbReference>
<sequence length="859" mass="93730">MSLAGWVSRSTPRALTSGNSLRPPSGRWSSVATQPAVLSEKRGLTTGAEAENRRETLRRRRCEQQEVPDASWLSSPRQNPALEAGVSQPTKPSLVPHTRRAAAGAQTTSSVCTSQNASERGDEPRFSLACPRSCPFSRRYEDLRSSFGPVGCIRSFASASLVSHKSSQDFCLHASRPWRRCASRRDLCTLSASVKAPSSAPSSLCASCRSSSVPLPAFPPAAFSFSHEPSVDCGDGVRRHPVSASSVTRAMPASGLCASLRFLHSSATLSSCRHGPSEETQAAVCRKENPRGKEARPASVERNSGSGSSCGSSHGTADSASQQRQRQTRSEDSAQGEGPFRRPEEENGGRNASSFRERLKRPIKDREQLKKDIVFNSVAALTIYAISDTTAQKLQQGLRDLAEAAEGERRDEQSRAGLGSVCTPEGNADENCAAFAESVGARKTEGDRRPEDTEMEARGRERGREDRPQMQEAEEAEKEPRNLGGDERKEIARQEKRAERNAGTHPQKNERKNSGNSISFFEEWDWRRTVSISLEGFLLNGLLLTAFYHKLEVVVHDDVLSPPGVSQPPPARTRQQATAFSSPPPHAAPAPSSFSKARSSSQSCKAHAGAHSPLTARQRNFRLWRQSVYKVLMGQTAFMPIAAVVFLFLAPVFRAGLFYLFPPAGVSRPAAATASLPSFAPTGAELSPPRPSVGAESPLVGLQSGPAPTAVAPGQPRRVNESSTQSSAQECENERGTTETEAAKEAPDLAKEDWFRLACREGILCVQRSFWEVYVASWYVWPVTDVINFRYIPLRYRPLWDTTIDLFWTVYLSVAAYPTGLAIAARFAAERNAECDEEEEVGALVTLFQAIKLLLLDRQ</sequence>
<accession>A0A086J9C3</accession>
<feature type="region of interest" description="Disordered" evidence="6">
    <location>
        <begin position="1"/>
        <end position="122"/>
    </location>
</feature>
<feature type="region of interest" description="Disordered" evidence="6">
    <location>
        <begin position="561"/>
        <end position="611"/>
    </location>
</feature>
<feature type="region of interest" description="Disordered" evidence="6">
    <location>
        <begin position="403"/>
        <end position="515"/>
    </location>
</feature>
<evidence type="ECO:0000256" key="7">
    <source>
        <dbReference type="SAM" id="Phobius"/>
    </source>
</evidence>
<comment type="similarity">
    <text evidence="2">Belongs to the peroxisomal membrane protein PXMP2/4 family.</text>
</comment>
<dbReference type="EMBL" id="AHZU02001870">
    <property type="protein sequence ID" value="KFG28741.1"/>
    <property type="molecule type" value="Genomic_DNA"/>
</dbReference>
<feature type="region of interest" description="Disordered" evidence="6">
    <location>
        <begin position="704"/>
        <end position="745"/>
    </location>
</feature>
<protein>
    <submittedName>
        <fullName evidence="8">Mpv17 / PMP22 family protein</fullName>
    </submittedName>
</protein>
<evidence type="ECO:0000256" key="1">
    <source>
        <dbReference type="ARBA" id="ARBA00004141"/>
    </source>
</evidence>
<dbReference type="OrthoDB" id="332610at2759"/>
<feature type="compositionally biased region" description="Polar residues" evidence="6">
    <location>
        <begin position="105"/>
        <end position="118"/>
    </location>
</feature>
<feature type="transmembrane region" description="Helical" evidence="7">
    <location>
        <begin position="637"/>
        <end position="661"/>
    </location>
</feature>
<dbReference type="PANTHER" id="PTHR11266:SF17">
    <property type="entry name" value="PROTEIN MPV17"/>
    <property type="match status" value="1"/>
</dbReference>